<dbReference type="SUPFAM" id="SSF51717">
    <property type="entry name" value="Dihydropteroate synthetase-like"/>
    <property type="match status" value="1"/>
</dbReference>
<dbReference type="PANTHER" id="PTHR20941:SF1">
    <property type="entry name" value="FOLIC ACID SYNTHESIS PROTEIN FOL1"/>
    <property type="match status" value="1"/>
</dbReference>
<dbReference type="EMBL" id="JWIT01000003">
    <property type="protein sequence ID" value="KJF74472.1"/>
    <property type="molecule type" value="Genomic_DNA"/>
</dbReference>
<sequence>MITAGSNVWQAAHGRSLKLDGRGRIMAIVNATPDSFSDGGRYLAVDAAFSHALTCVEEGADIIDIGGESTRPGAAEVTAAEEQDRVLPVIERLRRETDVLISVDTYRASTARLAIEAGAHIVNDVFGLQKDGDMAGVIAAARAGVCIMHTGRDRQKLADVIEDQFEFLNRSLEIAEDAGIARDAIVLDPGFGFAKDERENVELMARFGELAAFGLPVLAGTSRKRFIGSLTGRDAAHERDIGTAATTAILRLAGAAIFRVHNVAATRDTLAIADAVLAKASARPDA</sequence>
<comment type="caution">
    <text evidence="11">The sequence shown here is derived from an EMBL/GenBank/DDBJ whole genome shotgun (WGS) entry which is preliminary data.</text>
</comment>
<accession>A0ABR5DBL9</accession>
<evidence type="ECO:0000256" key="3">
    <source>
        <dbReference type="ARBA" id="ARBA00004763"/>
    </source>
</evidence>
<dbReference type="Gene3D" id="3.20.20.20">
    <property type="entry name" value="Dihydropteroate synthase-like"/>
    <property type="match status" value="1"/>
</dbReference>
<comment type="similarity">
    <text evidence="9">Belongs to the DHPS family.</text>
</comment>
<keyword evidence="8 9" id="KW-0289">Folate biosynthesis</keyword>
<comment type="cofactor">
    <cofactor evidence="2 9">
        <name>Mg(2+)</name>
        <dbReference type="ChEBI" id="CHEBI:18420"/>
    </cofactor>
</comment>
<dbReference type="InterPro" id="IPR045031">
    <property type="entry name" value="DHP_synth-like"/>
</dbReference>
<evidence type="ECO:0000256" key="2">
    <source>
        <dbReference type="ARBA" id="ARBA00001946"/>
    </source>
</evidence>
<comment type="function">
    <text evidence="9">Catalyzes the condensation of para-aminobenzoate (pABA) with 6-hydroxymethyl-7,8-dihydropterin diphosphate (DHPt-PP) to form 7,8-dihydropteroate (H2Pte), the immediate precursor of folate derivatives.</text>
</comment>
<dbReference type="Proteomes" id="UP000032564">
    <property type="component" value="Unassembled WGS sequence"/>
</dbReference>
<reference evidence="11 12" key="1">
    <citation type="submission" date="2014-12" db="EMBL/GenBank/DDBJ databases">
        <authorList>
            <person name="Kuzmanovic N."/>
            <person name="Pulawska J."/>
            <person name="Obradovic A."/>
        </authorList>
    </citation>
    <scope>NUCLEOTIDE SEQUENCE [LARGE SCALE GENOMIC DNA]</scope>
    <source>
        <strain evidence="11 12">KFB 330</strain>
    </source>
</reference>
<keyword evidence="7 9" id="KW-0460">Magnesium</keyword>
<dbReference type="CDD" id="cd00739">
    <property type="entry name" value="DHPS"/>
    <property type="match status" value="1"/>
</dbReference>
<evidence type="ECO:0000256" key="6">
    <source>
        <dbReference type="ARBA" id="ARBA00022723"/>
    </source>
</evidence>
<dbReference type="PROSITE" id="PS00792">
    <property type="entry name" value="DHPS_1"/>
    <property type="match status" value="1"/>
</dbReference>
<keyword evidence="5 9" id="KW-0808">Transferase</keyword>
<comment type="catalytic activity">
    <reaction evidence="1">
        <text>(7,8-dihydropterin-6-yl)methyl diphosphate + 4-aminobenzoate = 7,8-dihydropteroate + diphosphate</text>
        <dbReference type="Rhea" id="RHEA:19949"/>
        <dbReference type="ChEBI" id="CHEBI:17836"/>
        <dbReference type="ChEBI" id="CHEBI:17839"/>
        <dbReference type="ChEBI" id="CHEBI:33019"/>
        <dbReference type="ChEBI" id="CHEBI:72950"/>
        <dbReference type="EC" id="2.5.1.15"/>
    </reaction>
</comment>
<evidence type="ECO:0000313" key="11">
    <source>
        <dbReference type="EMBL" id="KJF74472.1"/>
    </source>
</evidence>
<dbReference type="NCBIfam" id="TIGR01496">
    <property type="entry name" value="DHPS"/>
    <property type="match status" value="1"/>
</dbReference>
<evidence type="ECO:0000256" key="7">
    <source>
        <dbReference type="ARBA" id="ARBA00022842"/>
    </source>
</evidence>
<keyword evidence="12" id="KW-1185">Reference proteome</keyword>
<evidence type="ECO:0000256" key="8">
    <source>
        <dbReference type="ARBA" id="ARBA00022909"/>
    </source>
</evidence>
<keyword evidence="6 9" id="KW-0479">Metal-binding</keyword>
<organism evidence="11 12">
    <name type="scientific">Agrobacterium arsenijevicii</name>
    <dbReference type="NCBI Taxonomy" id="1585697"/>
    <lineage>
        <taxon>Bacteria</taxon>
        <taxon>Pseudomonadati</taxon>
        <taxon>Pseudomonadota</taxon>
        <taxon>Alphaproteobacteria</taxon>
        <taxon>Hyphomicrobiales</taxon>
        <taxon>Rhizobiaceae</taxon>
        <taxon>Rhizobium/Agrobacterium group</taxon>
        <taxon>Agrobacterium</taxon>
    </lineage>
</organism>
<comment type="pathway">
    <text evidence="3 9">Cofactor biosynthesis; tetrahydrofolate biosynthesis; 7,8-dihydrofolate from 2-amino-4-hydroxy-6-hydroxymethyl-7,8-dihydropteridine diphosphate and 4-aminobenzoate: step 1/2.</text>
</comment>
<dbReference type="PANTHER" id="PTHR20941">
    <property type="entry name" value="FOLATE SYNTHESIS PROTEINS"/>
    <property type="match status" value="1"/>
</dbReference>
<evidence type="ECO:0000313" key="12">
    <source>
        <dbReference type="Proteomes" id="UP000032564"/>
    </source>
</evidence>
<gene>
    <name evidence="11" type="ORF">RP75_04985</name>
</gene>
<dbReference type="EC" id="2.5.1.15" evidence="4 9"/>
<name>A0ABR5DBL9_9HYPH</name>
<dbReference type="Pfam" id="PF00809">
    <property type="entry name" value="Pterin_bind"/>
    <property type="match status" value="1"/>
</dbReference>
<protein>
    <recommendedName>
        <fullName evidence="4 9">Dihydropteroate synthase</fullName>
        <shortName evidence="9">DHPS</shortName>
        <ecNumber evidence="4 9">2.5.1.15</ecNumber>
    </recommendedName>
    <alternativeName>
        <fullName evidence="9">Dihydropteroate pyrophosphorylase</fullName>
    </alternativeName>
</protein>
<evidence type="ECO:0000256" key="1">
    <source>
        <dbReference type="ARBA" id="ARBA00000012"/>
    </source>
</evidence>
<evidence type="ECO:0000256" key="5">
    <source>
        <dbReference type="ARBA" id="ARBA00022679"/>
    </source>
</evidence>
<evidence type="ECO:0000256" key="4">
    <source>
        <dbReference type="ARBA" id="ARBA00012458"/>
    </source>
</evidence>
<dbReference type="InterPro" id="IPR000489">
    <property type="entry name" value="Pterin-binding_dom"/>
</dbReference>
<dbReference type="PROSITE" id="PS00793">
    <property type="entry name" value="DHPS_2"/>
    <property type="match status" value="1"/>
</dbReference>
<evidence type="ECO:0000256" key="9">
    <source>
        <dbReference type="RuleBase" id="RU361205"/>
    </source>
</evidence>
<evidence type="ECO:0000259" key="10">
    <source>
        <dbReference type="PROSITE" id="PS50972"/>
    </source>
</evidence>
<dbReference type="InterPro" id="IPR011005">
    <property type="entry name" value="Dihydropteroate_synth-like_sf"/>
</dbReference>
<dbReference type="PROSITE" id="PS50972">
    <property type="entry name" value="PTERIN_BINDING"/>
    <property type="match status" value="1"/>
</dbReference>
<proteinExistence type="inferred from homology"/>
<feature type="domain" description="Pterin-binding" evidence="10">
    <location>
        <begin position="23"/>
        <end position="271"/>
    </location>
</feature>
<dbReference type="InterPro" id="IPR006390">
    <property type="entry name" value="DHP_synth_dom"/>
</dbReference>